<dbReference type="AlphaFoldDB" id="A0A9W6SNM7"/>
<dbReference type="InterPro" id="IPR036388">
    <property type="entry name" value="WH-like_DNA-bd_sf"/>
</dbReference>
<proteinExistence type="predicted"/>
<dbReference type="InterPro" id="IPR016461">
    <property type="entry name" value="COMT-like"/>
</dbReference>
<dbReference type="RefSeq" id="WP_285663086.1">
    <property type="nucleotide sequence ID" value="NZ_BSTX01000002.1"/>
</dbReference>
<reference evidence="6" key="1">
    <citation type="submission" date="2023-03" db="EMBL/GenBank/DDBJ databases">
        <title>Actinorhabdospora filicis NBRC 111898.</title>
        <authorList>
            <person name="Ichikawa N."/>
            <person name="Sato H."/>
            <person name="Tonouchi N."/>
        </authorList>
    </citation>
    <scope>NUCLEOTIDE SEQUENCE</scope>
    <source>
        <strain evidence="6">NBRC 111898</strain>
    </source>
</reference>
<dbReference type="GO" id="GO:0008171">
    <property type="term" value="F:O-methyltransferase activity"/>
    <property type="evidence" value="ECO:0007669"/>
    <property type="project" value="InterPro"/>
</dbReference>
<dbReference type="CDD" id="cd02440">
    <property type="entry name" value="AdoMet_MTases"/>
    <property type="match status" value="1"/>
</dbReference>
<evidence type="ECO:0000256" key="1">
    <source>
        <dbReference type="ARBA" id="ARBA00022603"/>
    </source>
</evidence>
<dbReference type="Pfam" id="PF00891">
    <property type="entry name" value="Methyltransf_2"/>
    <property type="match status" value="1"/>
</dbReference>
<dbReference type="PANTHER" id="PTHR43712">
    <property type="entry name" value="PUTATIVE (AFU_ORTHOLOGUE AFUA_4G14580)-RELATED"/>
    <property type="match status" value="1"/>
</dbReference>
<keyword evidence="3" id="KW-0949">S-adenosyl-L-methionine</keyword>
<keyword evidence="1 6" id="KW-0489">Methyltransferase</keyword>
<evidence type="ECO:0000256" key="2">
    <source>
        <dbReference type="ARBA" id="ARBA00022679"/>
    </source>
</evidence>
<dbReference type="InterPro" id="IPR029063">
    <property type="entry name" value="SAM-dependent_MTases_sf"/>
</dbReference>
<dbReference type="Gene3D" id="3.40.50.150">
    <property type="entry name" value="Vaccinia Virus protein VP39"/>
    <property type="match status" value="1"/>
</dbReference>
<dbReference type="SUPFAM" id="SSF53335">
    <property type="entry name" value="S-adenosyl-L-methionine-dependent methyltransferases"/>
    <property type="match status" value="1"/>
</dbReference>
<evidence type="ECO:0000313" key="7">
    <source>
        <dbReference type="Proteomes" id="UP001165079"/>
    </source>
</evidence>
<dbReference type="PROSITE" id="PS51683">
    <property type="entry name" value="SAM_OMT_II"/>
    <property type="match status" value="1"/>
</dbReference>
<dbReference type="Pfam" id="PF08100">
    <property type="entry name" value="Dimerisation"/>
    <property type="match status" value="1"/>
</dbReference>
<evidence type="ECO:0000259" key="5">
    <source>
        <dbReference type="Pfam" id="PF08100"/>
    </source>
</evidence>
<keyword evidence="2" id="KW-0808">Transferase</keyword>
<sequence length="338" mass="36148">MSSATASALPLMALATGFWSFKTLAAAHELDLFTRFTDGGCTAGELAAGLGIAERPAEMLLTGCASLGLLELHDGRYVNSPLAAEYLVRGRPYYFGGVVEMFDRRLYPAWGELTRAIRTNAPTSWEPSRQRHLFDGLDPLMLETFWAGMHSLSSVTARTLADVLAADPPVRLLDVGGGSGAYAIELCRRFPELRATVYDLPEVCAIAAENAAGIDRITTVPGDFLAPRPPLPGGHDTVLLSMILHDWDEPTCRRILRACHDALASGGRLLICELLVDDDKTGPAPAALMSLNMLVETGGRNYTAAEYIAWLIATGFTGAHVVPLDAPGANGVIVARKA</sequence>
<evidence type="ECO:0000313" key="6">
    <source>
        <dbReference type="EMBL" id="GLZ77906.1"/>
    </source>
</evidence>
<dbReference type="PANTHER" id="PTHR43712:SF2">
    <property type="entry name" value="O-METHYLTRANSFERASE CICE"/>
    <property type="match status" value="1"/>
</dbReference>
<evidence type="ECO:0000259" key="4">
    <source>
        <dbReference type="Pfam" id="PF00891"/>
    </source>
</evidence>
<dbReference type="GO" id="GO:0046983">
    <property type="term" value="F:protein dimerization activity"/>
    <property type="evidence" value="ECO:0007669"/>
    <property type="project" value="InterPro"/>
</dbReference>
<accession>A0A9W6SNM7</accession>
<feature type="domain" description="O-methyltransferase C-terminal" evidence="4">
    <location>
        <begin position="136"/>
        <end position="316"/>
    </location>
</feature>
<dbReference type="SUPFAM" id="SSF46785">
    <property type="entry name" value="Winged helix' DNA-binding domain"/>
    <property type="match status" value="1"/>
</dbReference>
<gene>
    <name evidence="6" type="ORF">Afil01_27130</name>
</gene>
<evidence type="ECO:0000256" key="3">
    <source>
        <dbReference type="ARBA" id="ARBA00022691"/>
    </source>
</evidence>
<dbReference type="InterPro" id="IPR012967">
    <property type="entry name" value="COMT_dimerisation"/>
</dbReference>
<organism evidence="6 7">
    <name type="scientific">Actinorhabdospora filicis</name>
    <dbReference type="NCBI Taxonomy" id="1785913"/>
    <lineage>
        <taxon>Bacteria</taxon>
        <taxon>Bacillati</taxon>
        <taxon>Actinomycetota</taxon>
        <taxon>Actinomycetes</taxon>
        <taxon>Micromonosporales</taxon>
        <taxon>Micromonosporaceae</taxon>
        <taxon>Actinorhabdospora</taxon>
    </lineage>
</organism>
<dbReference type="EMBL" id="BSTX01000002">
    <property type="protein sequence ID" value="GLZ77906.1"/>
    <property type="molecule type" value="Genomic_DNA"/>
</dbReference>
<comment type="caution">
    <text evidence="6">The sequence shown here is derived from an EMBL/GenBank/DDBJ whole genome shotgun (WGS) entry which is preliminary data.</text>
</comment>
<dbReference type="InterPro" id="IPR036390">
    <property type="entry name" value="WH_DNA-bd_sf"/>
</dbReference>
<keyword evidence="7" id="KW-1185">Reference proteome</keyword>
<dbReference type="GO" id="GO:0032259">
    <property type="term" value="P:methylation"/>
    <property type="evidence" value="ECO:0007669"/>
    <property type="project" value="UniProtKB-KW"/>
</dbReference>
<dbReference type="Proteomes" id="UP001165079">
    <property type="component" value="Unassembled WGS sequence"/>
</dbReference>
<feature type="domain" description="O-methyltransferase dimerisation" evidence="5">
    <location>
        <begin position="12"/>
        <end position="88"/>
    </location>
</feature>
<dbReference type="InterPro" id="IPR001077">
    <property type="entry name" value="COMT_C"/>
</dbReference>
<dbReference type="Gene3D" id="1.10.10.10">
    <property type="entry name" value="Winged helix-like DNA-binding domain superfamily/Winged helix DNA-binding domain"/>
    <property type="match status" value="1"/>
</dbReference>
<protein>
    <submittedName>
        <fullName evidence="6">SAM-dependent methyltransferase</fullName>
    </submittedName>
</protein>
<name>A0A9W6SNM7_9ACTN</name>